<dbReference type="WBParaSite" id="jg6075">
    <property type="protein sequence ID" value="jg6075"/>
    <property type="gene ID" value="jg6075"/>
</dbReference>
<feature type="domain" description="Protein arginine N-methyltransferase" evidence="2">
    <location>
        <begin position="70"/>
        <end position="134"/>
    </location>
</feature>
<evidence type="ECO:0000313" key="4">
    <source>
        <dbReference type="WBParaSite" id="jg6075"/>
    </source>
</evidence>
<dbReference type="InterPro" id="IPR055135">
    <property type="entry name" value="PRMT_dom"/>
</dbReference>
<keyword evidence="1" id="KW-0949">S-adenosyl-L-methionine</keyword>
<dbReference type="SUPFAM" id="SSF53335">
    <property type="entry name" value="S-adenosyl-L-methionine-dependent methyltransferases"/>
    <property type="match status" value="1"/>
</dbReference>
<accession>A0A915EFB7</accession>
<proteinExistence type="predicted"/>
<dbReference type="InterPro" id="IPR029063">
    <property type="entry name" value="SAM-dependent_MTases_sf"/>
</dbReference>
<sequence>MLESLYTLESFSKKEEKCFLPRLIYISLCSVMRHSTSSNPKGVLFGARTVFMPVVDSWNIGILISKTVKWSFDFEKDSVEKLHNIDIPFQLQVSRTCFLHGLASWFDVAFLGTSRKIWLSTSPTEPLTHCGQTVKGRLVMTANDKQSYDLKMQIEVNGIQHLNTLDLKTPHFRYNGQSTSLSPPGAHAECPSDQFLQQQTYQYQTIENSAVGHSMSLESIPVPPGISQMTHSTDKKGTFNGFSQSLMTKLIEDENIDVLLYIKVLNASSHSNFFYYFAFGSNLLKERINVQIKGAVFETVGVLKDFQLCFLTTHLDGVEHWHL</sequence>
<evidence type="ECO:0000256" key="1">
    <source>
        <dbReference type="ARBA" id="ARBA00022691"/>
    </source>
</evidence>
<protein>
    <recommendedName>
        <fullName evidence="2">Protein arginine N-methyltransferase domain-containing protein</fullName>
    </recommendedName>
</protein>
<name>A0A915EFB7_9BILA</name>
<dbReference type="Gene3D" id="3.10.490.10">
    <property type="entry name" value="Gamma-glutamyl cyclotransferase-like"/>
    <property type="match status" value="1"/>
</dbReference>
<dbReference type="AlphaFoldDB" id="A0A915EFB7"/>
<dbReference type="Gene3D" id="2.70.160.11">
    <property type="entry name" value="Hnrnp arginine n-methyltransferase1"/>
    <property type="match status" value="1"/>
</dbReference>
<reference evidence="4" key="1">
    <citation type="submission" date="2022-11" db="UniProtKB">
        <authorList>
            <consortium name="WormBaseParasite"/>
        </authorList>
    </citation>
    <scope>IDENTIFICATION</scope>
</reference>
<dbReference type="Pfam" id="PF22528">
    <property type="entry name" value="PRMT_C"/>
    <property type="match status" value="1"/>
</dbReference>
<organism evidence="3 4">
    <name type="scientific">Ditylenchus dipsaci</name>
    <dbReference type="NCBI Taxonomy" id="166011"/>
    <lineage>
        <taxon>Eukaryota</taxon>
        <taxon>Metazoa</taxon>
        <taxon>Ecdysozoa</taxon>
        <taxon>Nematoda</taxon>
        <taxon>Chromadorea</taxon>
        <taxon>Rhabditida</taxon>
        <taxon>Tylenchina</taxon>
        <taxon>Tylenchomorpha</taxon>
        <taxon>Sphaerularioidea</taxon>
        <taxon>Anguinidae</taxon>
        <taxon>Anguininae</taxon>
        <taxon>Ditylenchus</taxon>
    </lineage>
</organism>
<dbReference type="Proteomes" id="UP000887574">
    <property type="component" value="Unplaced"/>
</dbReference>
<keyword evidence="3" id="KW-1185">Reference proteome</keyword>
<evidence type="ECO:0000259" key="2">
    <source>
        <dbReference type="Pfam" id="PF22528"/>
    </source>
</evidence>
<evidence type="ECO:0000313" key="3">
    <source>
        <dbReference type="Proteomes" id="UP000887574"/>
    </source>
</evidence>